<dbReference type="AlphaFoldDB" id="A0A5B7EWQ4"/>
<comment type="caution">
    <text evidence="1">The sequence shown here is derived from an EMBL/GenBank/DDBJ whole genome shotgun (WGS) entry which is preliminary data.</text>
</comment>
<proteinExistence type="predicted"/>
<name>A0A5B7EWQ4_PORTR</name>
<organism evidence="1 2">
    <name type="scientific">Portunus trituberculatus</name>
    <name type="common">Swimming crab</name>
    <name type="synonym">Neptunus trituberculatus</name>
    <dbReference type="NCBI Taxonomy" id="210409"/>
    <lineage>
        <taxon>Eukaryota</taxon>
        <taxon>Metazoa</taxon>
        <taxon>Ecdysozoa</taxon>
        <taxon>Arthropoda</taxon>
        <taxon>Crustacea</taxon>
        <taxon>Multicrustacea</taxon>
        <taxon>Malacostraca</taxon>
        <taxon>Eumalacostraca</taxon>
        <taxon>Eucarida</taxon>
        <taxon>Decapoda</taxon>
        <taxon>Pleocyemata</taxon>
        <taxon>Brachyura</taxon>
        <taxon>Eubrachyura</taxon>
        <taxon>Portunoidea</taxon>
        <taxon>Portunidae</taxon>
        <taxon>Portuninae</taxon>
        <taxon>Portunus</taxon>
    </lineage>
</organism>
<reference evidence="1 2" key="1">
    <citation type="submission" date="2019-05" db="EMBL/GenBank/DDBJ databases">
        <title>Another draft genome of Portunus trituberculatus and its Hox gene families provides insights of decapod evolution.</title>
        <authorList>
            <person name="Jeong J.-H."/>
            <person name="Song I."/>
            <person name="Kim S."/>
            <person name="Choi T."/>
            <person name="Kim D."/>
            <person name="Ryu S."/>
            <person name="Kim W."/>
        </authorList>
    </citation>
    <scope>NUCLEOTIDE SEQUENCE [LARGE SCALE GENOMIC DNA]</scope>
    <source>
        <tissue evidence="1">Muscle</tissue>
    </source>
</reference>
<accession>A0A5B7EWQ4</accession>
<protein>
    <submittedName>
        <fullName evidence="1">Uncharacterized protein</fullName>
    </submittedName>
</protein>
<evidence type="ECO:0000313" key="1">
    <source>
        <dbReference type="EMBL" id="MPC38622.1"/>
    </source>
</evidence>
<keyword evidence="2" id="KW-1185">Reference proteome</keyword>
<dbReference type="EMBL" id="VSRR010004123">
    <property type="protein sequence ID" value="MPC38622.1"/>
    <property type="molecule type" value="Genomic_DNA"/>
</dbReference>
<dbReference type="Proteomes" id="UP000324222">
    <property type="component" value="Unassembled WGS sequence"/>
</dbReference>
<gene>
    <name evidence="1" type="ORF">E2C01_032133</name>
</gene>
<sequence length="97" mass="10334">MKSKGRGDADGDVPRGFLSWGEVRVAASIVFPRQIIAVSVEGVCREEQRRRGGGPTPLSREGSVTVCSWCRAGNTRGEGAFVCSSYKSNASQSLLTV</sequence>
<evidence type="ECO:0000313" key="2">
    <source>
        <dbReference type="Proteomes" id="UP000324222"/>
    </source>
</evidence>